<proteinExistence type="predicted"/>
<feature type="transmembrane region" description="Helical" evidence="6">
    <location>
        <begin position="333"/>
        <end position="354"/>
    </location>
</feature>
<dbReference type="SUPFAM" id="SSF103473">
    <property type="entry name" value="MFS general substrate transporter"/>
    <property type="match status" value="1"/>
</dbReference>
<sequence length="574" mass="60961">MATTSSQVEDPTIGEDVNDHFAWNKDVIANLFALYATYFASTWAMSVPNGSIVFILREYPQEQSSSAWISAGPSFALCVIQIFLGDISDIFGRKMFLLVGSLFGIIGLLVAATAKNVPIIIAGQVLNGVALTMGYLATPLLAEAVPKRQRAPVIGIATALVGIAGIGGNLSQAAYMKGEVGGLNKGWRIGFYAGAGLWVMSFVSVFFFYRPGPRPNPEGLSVGARLAKIDWLGILFGTSSLLFLLVGLQLGGQPKYPWDGATVIAFLVVGAAVLVVFSVWEWKSKWASLFPKSLFDHSNYSLTLVLNFIEGMVIFSIQAYIPQIVLSLMTTDYILSVVYNLPSVIFAMIAAGCFSFVASKTKEAKWVTLASSVALTLGTGFMALVKPNVHYMAFCVATALVGVGVGGLGALIPTIATLCTPNRYIATSVSIGTSIRGLGGAIGIVAATQIFTTKIGKLLPKMVAEASVAAGLAPEMVPNLMGAIASGDPALIQSVDGATPEVMMAVIRATGKAYGDSFRFVWWFILPFGVLAILGSVLLKSTKEQMTLQVASNVQSHYAVNNNADIKLEKQRDD</sequence>
<feature type="transmembrane region" description="Helical" evidence="6">
    <location>
        <begin position="424"/>
        <end position="451"/>
    </location>
</feature>
<feature type="transmembrane region" description="Helical" evidence="6">
    <location>
        <begin position="520"/>
        <end position="539"/>
    </location>
</feature>
<dbReference type="InterPro" id="IPR036259">
    <property type="entry name" value="MFS_trans_sf"/>
</dbReference>
<feature type="transmembrane region" description="Helical" evidence="6">
    <location>
        <begin position="153"/>
        <end position="175"/>
    </location>
</feature>
<organism evidence="8 9">
    <name type="scientific">Fusarium oxysporum f. sp. raphani</name>
    <dbReference type="NCBI Taxonomy" id="96318"/>
    <lineage>
        <taxon>Eukaryota</taxon>
        <taxon>Fungi</taxon>
        <taxon>Dikarya</taxon>
        <taxon>Ascomycota</taxon>
        <taxon>Pezizomycotina</taxon>
        <taxon>Sordariomycetes</taxon>
        <taxon>Hypocreomycetidae</taxon>
        <taxon>Hypocreales</taxon>
        <taxon>Nectriaceae</taxon>
        <taxon>Fusarium</taxon>
        <taxon>Fusarium oxysporum species complex</taxon>
    </lineage>
</organism>
<evidence type="ECO:0000313" key="8">
    <source>
        <dbReference type="EMBL" id="KAG7438428.1"/>
    </source>
</evidence>
<dbReference type="Proteomes" id="UP000693942">
    <property type="component" value="Unassembled WGS sequence"/>
</dbReference>
<evidence type="ECO:0000256" key="4">
    <source>
        <dbReference type="ARBA" id="ARBA00022989"/>
    </source>
</evidence>
<keyword evidence="4 6" id="KW-1133">Transmembrane helix</keyword>
<feature type="transmembrane region" description="Helical" evidence="6">
    <location>
        <begin position="366"/>
        <end position="385"/>
    </location>
</feature>
<protein>
    <submittedName>
        <fullName evidence="8">Trichothecene efflux pump TRI12</fullName>
    </submittedName>
</protein>
<dbReference type="AlphaFoldDB" id="A0A8J5Q377"/>
<dbReference type="InterPro" id="IPR010573">
    <property type="entry name" value="MFS_Str1/Tri12-like"/>
</dbReference>
<dbReference type="Pfam" id="PF06609">
    <property type="entry name" value="TRI12"/>
    <property type="match status" value="1"/>
</dbReference>
<feature type="domain" description="Major facilitator superfamily (MFS) profile" evidence="7">
    <location>
        <begin position="30"/>
        <end position="544"/>
    </location>
</feature>
<feature type="transmembrane region" description="Helical" evidence="6">
    <location>
        <begin position="96"/>
        <end position="114"/>
    </location>
</feature>
<feature type="transmembrane region" description="Helical" evidence="6">
    <location>
        <begin position="391"/>
        <end position="412"/>
    </location>
</feature>
<feature type="transmembrane region" description="Helical" evidence="6">
    <location>
        <begin position="27"/>
        <end position="45"/>
    </location>
</feature>
<reference evidence="8" key="1">
    <citation type="submission" date="2021-04" db="EMBL/GenBank/DDBJ databases">
        <title>First draft genome resource for Brassicaceae pathogens Fusarium oxysporum f. sp. raphani and Fusarium oxysporum f. sp. rapae.</title>
        <authorList>
            <person name="Asai S."/>
        </authorList>
    </citation>
    <scope>NUCLEOTIDE SEQUENCE</scope>
    <source>
        <strain evidence="8">Tf1262</strain>
    </source>
</reference>
<evidence type="ECO:0000313" key="9">
    <source>
        <dbReference type="Proteomes" id="UP000693942"/>
    </source>
</evidence>
<dbReference type="PROSITE" id="PS50850">
    <property type="entry name" value="MFS"/>
    <property type="match status" value="1"/>
</dbReference>
<evidence type="ECO:0000259" key="7">
    <source>
        <dbReference type="PROSITE" id="PS50850"/>
    </source>
</evidence>
<dbReference type="PANTHER" id="PTHR23501:SF195">
    <property type="entry name" value="PEP5"/>
    <property type="match status" value="1"/>
</dbReference>
<feature type="transmembrane region" description="Helical" evidence="6">
    <location>
        <begin position="229"/>
        <end position="248"/>
    </location>
</feature>
<evidence type="ECO:0000256" key="3">
    <source>
        <dbReference type="ARBA" id="ARBA00022692"/>
    </source>
</evidence>
<keyword evidence="5 6" id="KW-0472">Membrane</keyword>
<comment type="subcellular location">
    <subcellularLocation>
        <location evidence="1">Membrane</location>
        <topology evidence="1">Multi-pass membrane protein</topology>
    </subcellularLocation>
</comment>
<feature type="transmembrane region" description="Helical" evidence="6">
    <location>
        <begin position="300"/>
        <end position="321"/>
    </location>
</feature>
<dbReference type="PANTHER" id="PTHR23501">
    <property type="entry name" value="MAJOR FACILITATOR SUPERFAMILY"/>
    <property type="match status" value="1"/>
</dbReference>
<dbReference type="PROSITE" id="PS00216">
    <property type="entry name" value="SUGAR_TRANSPORT_1"/>
    <property type="match status" value="1"/>
</dbReference>
<evidence type="ECO:0000256" key="6">
    <source>
        <dbReference type="SAM" id="Phobius"/>
    </source>
</evidence>
<dbReference type="GO" id="GO:0005886">
    <property type="term" value="C:plasma membrane"/>
    <property type="evidence" value="ECO:0007669"/>
    <property type="project" value="TreeGrafter"/>
</dbReference>
<dbReference type="InterPro" id="IPR005829">
    <property type="entry name" value="Sugar_transporter_CS"/>
</dbReference>
<dbReference type="Gene3D" id="1.20.1250.20">
    <property type="entry name" value="MFS general substrate transporter like domains"/>
    <property type="match status" value="2"/>
</dbReference>
<feature type="transmembrane region" description="Helical" evidence="6">
    <location>
        <begin position="260"/>
        <end position="280"/>
    </location>
</feature>
<evidence type="ECO:0000256" key="1">
    <source>
        <dbReference type="ARBA" id="ARBA00004141"/>
    </source>
</evidence>
<dbReference type="EMBL" id="JAELUR010000001">
    <property type="protein sequence ID" value="KAG7438428.1"/>
    <property type="molecule type" value="Genomic_DNA"/>
</dbReference>
<keyword evidence="2" id="KW-0813">Transport</keyword>
<comment type="caution">
    <text evidence="8">The sequence shown here is derived from an EMBL/GenBank/DDBJ whole genome shotgun (WGS) entry which is preliminary data.</text>
</comment>
<feature type="transmembrane region" description="Helical" evidence="6">
    <location>
        <begin position="120"/>
        <end position="141"/>
    </location>
</feature>
<dbReference type="InterPro" id="IPR020846">
    <property type="entry name" value="MFS_dom"/>
</dbReference>
<feature type="transmembrane region" description="Helical" evidence="6">
    <location>
        <begin position="65"/>
        <end position="84"/>
    </location>
</feature>
<accession>A0A8J5Q377</accession>
<dbReference type="GO" id="GO:0022857">
    <property type="term" value="F:transmembrane transporter activity"/>
    <property type="evidence" value="ECO:0007669"/>
    <property type="project" value="InterPro"/>
</dbReference>
<keyword evidence="3 6" id="KW-0812">Transmembrane</keyword>
<gene>
    <name evidence="8" type="ORF">Forpi1262_v001970</name>
</gene>
<evidence type="ECO:0000256" key="2">
    <source>
        <dbReference type="ARBA" id="ARBA00022448"/>
    </source>
</evidence>
<name>A0A8J5Q377_FUSOX</name>
<feature type="transmembrane region" description="Helical" evidence="6">
    <location>
        <begin position="187"/>
        <end position="209"/>
    </location>
</feature>
<evidence type="ECO:0000256" key="5">
    <source>
        <dbReference type="ARBA" id="ARBA00023136"/>
    </source>
</evidence>